<dbReference type="InterPro" id="IPR002885">
    <property type="entry name" value="PPR_rpt"/>
</dbReference>
<proteinExistence type="predicted"/>
<dbReference type="EMBL" id="CM018052">
    <property type="protein sequence ID" value="KAA8514811.1"/>
    <property type="molecule type" value="Genomic_DNA"/>
</dbReference>
<dbReference type="OrthoDB" id="185373at2759"/>
<dbReference type="GO" id="GO:0009451">
    <property type="term" value="P:RNA modification"/>
    <property type="evidence" value="ECO:0007669"/>
    <property type="project" value="InterPro"/>
</dbReference>
<dbReference type="AlphaFoldDB" id="A0A5J4ZC37"/>
<dbReference type="PROSITE" id="PS51375">
    <property type="entry name" value="PPR"/>
    <property type="match status" value="3"/>
</dbReference>
<dbReference type="Proteomes" id="UP000325577">
    <property type="component" value="Linkage Group LG9"/>
</dbReference>
<feature type="repeat" description="PPR" evidence="2">
    <location>
        <begin position="235"/>
        <end position="269"/>
    </location>
</feature>
<dbReference type="InterPro" id="IPR046960">
    <property type="entry name" value="PPR_At4g14850-like_plant"/>
</dbReference>
<reference evidence="3 4" key="1">
    <citation type="submission" date="2019-09" db="EMBL/GenBank/DDBJ databases">
        <title>A chromosome-level genome assembly of the Chinese tupelo Nyssa sinensis.</title>
        <authorList>
            <person name="Yang X."/>
            <person name="Kang M."/>
            <person name="Yang Y."/>
            <person name="Xiong H."/>
            <person name="Wang M."/>
            <person name="Zhang Z."/>
            <person name="Wang Z."/>
            <person name="Wu H."/>
            <person name="Ma T."/>
            <person name="Liu J."/>
            <person name="Xi Z."/>
        </authorList>
    </citation>
    <scope>NUCLEOTIDE SEQUENCE [LARGE SCALE GENOMIC DNA]</scope>
    <source>
        <strain evidence="3">J267</strain>
        <tissue evidence="3">Leaf</tissue>
    </source>
</reference>
<dbReference type="GO" id="GO:0003723">
    <property type="term" value="F:RNA binding"/>
    <property type="evidence" value="ECO:0007669"/>
    <property type="project" value="InterPro"/>
</dbReference>
<evidence type="ECO:0000313" key="4">
    <source>
        <dbReference type="Proteomes" id="UP000325577"/>
    </source>
</evidence>
<dbReference type="NCBIfam" id="TIGR00756">
    <property type="entry name" value="PPR"/>
    <property type="match status" value="2"/>
</dbReference>
<keyword evidence="1" id="KW-0677">Repeat</keyword>
<dbReference type="SUPFAM" id="SSF48452">
    <property type="entry name" value="TPR-like"/>
    <property type="match status" value="1"/>
</dbReference>
<dbReference type="Gene3D" id="1.25.40.10">
    <property type="entry name" value="Tetratricopeptide repeat domain"/>
    <property type="match status" value="4"/>
</dbReference>
<sequence>MCSQLHMILVFLKRSGSAHSIKQIDQILAKAIRNGLIHTTPTWNCILRAYSNSPTPTKAILIYNHYIKSIHPDNYTFPAILKACSRLSSLPKGKEAHAHITKVGLDNDMYSQNALIHFYGSTAQTTDARHLFDNMPQRDVTSWNTLLATYNNNPSSHIEALALFQNMLCEGIRADEITLVILLANCAQGRRIGYGRAVHANAIKGGFACNLNLENALQSLVDLARDIFDQMVDKDFVCWNSMIHAYVKAKRPEEALELFNKMGTEEVKPDETTIVSVLAACASLSDLQYGRQVHQFILRNNIRQDLFVGTALIDMYSKCGSLEEAMVTFYKMEYKDVFTWTTVIEGLANSGYTNEALRLFNQMEENGIKPNEATFVSVLAACRQSGMVDEGCFLFRRMVGFYSTQPKIEHFGCVIDLLSRAGLLNQAEEFIQIMRPGERLIAYKTLLSACMSYSKIDLGLEVADKLIQLDSQNHAVYTLLSNFYALAGQWTKVIEIRRIMKEFDMTKQPGISLIEVKT</sequence>
<evidence type="ECO:0000256" key="1">
    <source>
        <dbReference type="ARBA" id="ARBA00022737"/>
    </source>
</evidence>
<gene>
    <name evidence="3" type="ORF">F0562_017990</name>
</gene>
<dbReference type="Pfam" id="PF13041">
    <property type="entry name" value="PPR_2"/>
    <property type="match status" value="2"/>
</dbReference>
<keyword evidence="4" id="KW-1185">Reference proteome</keyword>
<evidence type="ECO:0000313" key="3">
    <source>
        <dbReference type="EMBL" id="KAA8514811.1"/>
    </source>
</evidence>
<dbReference type="FunFam" id="1.25.40.10:FF:000090">
    <property type="entry name" value="Pentatricopeptide repeat-containing protein, chloroplastic"/>
    <property type="match status" value="1"/>
</dbReference>
<protein>
    <recommendedName>
        <fullName evidence="5">Pentacotripeptide-repeat region of PRORP domain-containing protein</fullName>
    </recommendedName>
</protein>
<dbReference type="InterPro" id="IPR011990">
    <property type="entry name" value="TPR-like_helical_dom_sf"/>
</dbReference>
<dbReference type="PANTHER" id="PTHR47926">
    <property type="entry name" value="PENTATRICOPEPTIDE REPEAT-CONTAINING PROTEIN"/>
    <property type="match status" value="1"/>
</dbReference>
<dbReference type="InterPro" id="IPR046848">
    <property type="entry name" value="E_motif"/>
</dbReference>
<feature type="repeat" description="PPR" evidence="2">
    <location>
        <begin position="139"/>
        <end position="174"/>
    </location>
</feature>
<evidence type="ECO:0000256" key="2">
    <source>
        <dbReference type="PROSITE-ProRule" id="PRU00708"/>
    </source>
</evidence>
<name>A0A5J4ZC37_9ASTE</name>
<feature type="repeat" description="PPR" evidence="2">
    <location>
        <begin position="336"/>
        <end position="370"/>
    </location>
</feature>
<organism evidence="3 4">
    <name type="scientific">Nyssa sinensis</name>
    <dbReference type="NCBI Taxonomy" id="561372"/>
    <lineage>
        <taxon>Eukaryota</taxon>
        <taxon>Viridiplantae</taxon>
        <taxon>Streptophyta</taxon>
        <taxon>Embryophyta</taxon>
        <taxon>Tracheophyta</taxon>
        <taxon>Spermatophyta</taxon>
        <taxon>Magnoliopsida</taxon>
        <taxon>eudicotyledons</taxon>
        <taxon>Gunneridae</taxon>
        <taxon>Pentapetalae</taxon>
        <taxon>asterids</taxon>
        <taxon>Cornales</taxon>
        <taxon>Nyssaceae</taxon>
        <taxon>Nyssa</taxon>
    </lineage>
</organism>
<dbReference type="Pfam" id="PF20431">
    <property type="entry name" value="E_motif"/>
    <property type="match status" value="1"/>
</dbReference>
<accession>A0A5J4ZC37</accession>
<evidence type="ECO:0008006" key="5">
    <source>
        <dbReference type="Google" id="ProtNLM"/>
    </source>
</evidence>
<dbReference type="FunFam" id="1.25.40.10:FF:000344">
    <property type="entry name" value="Pentatricopeptide repeat-containing protein"/>
    <property type="match status" value="1"/>
</dbReference>